<reference evidence="6" key="1">
    <citation type="submission" date="2019-03" db="EMBL/GenBank/DDBJ databases">
        <title>Single cell metagenomics reveals metabolic interactions within the superorganism composed of flagellate Streblomastix strix and complex community of Bacteroidetes bacteria on its surface.</title>
        <authorList>
            <person name="Treitli S.C."/>
            <person name="Kolisko M."/>
            <person name="Husnik F."/>
            <person name="Keeling P."/>
            <person name="Hampl V."/>
        </authorList>
    </citation>
    <scope>NUCLEOTIDE SEQUENCE</scope>
    <source>
        <strain evidence="6">STM</strain>
    </source>
</reference>
<keyword evidence="6" id="KW-0808">Transferase</keyword>
<dbReference type="PROSITE" id="PS00041">
    <property type="entry name" value="HTH_ARAC_FAMILY_1"/>
    <property type="match status" value="1"/>
</dbReference>
<evidence type="ECO:0000259" key="4">
    <source>
        <dbReference type="PROSITE" id="PS01124"/>
    </source>
</evidence>
<dbReference type="GO" id="GO:0003700">
    <property type="term" value="F:DNA-binding transcription factor activity"/>
    <property type="evidence" value="ECO:0007669"/>
    <property type="project" value="InterPro"/>
</dbReference>
<dbReference type="PROSITE" id="PS50110">
    <property type="entry name" value="RESPONSE_REGULATORY"/>
    <property type="match status" value="1"/>
</dbReference>
<evidence type="ECO:0000259" key="5">
    <source>
        <dbReference type="PROSITE" id="PS50110"/>
    </source>
</evidence>
<evidence type="ECO:0000256" key="1">
    <source>
        <dbReference type="ARBA" id="ARBA00023015"/>
    </source>
</evidence>
<dbReference type="InterPro" id="IPR018062">
    <property type="entry name" value="HTH_AraC-typ_CS"/>
</dbReference>
<feature type="domain" description="Response regulatory" evidence="5">
    <location>
        <begin position="1"/>
        <end position="29"/>
    </location>
</feature>
<dbReference type="PANTHER" id="PTHR43280:SF2">
    <property type="entry name" value="HTH-TYPE TRANSCRIPTIONAL REGULATOR EXSA"/>
    <property type="match status" value="1"/>
</dbReference>
<keyword evidence="3" id="KW-0804">Transcription</keyword>
<evidence type="ECO:0000256" key="3">
    <source>
        <dbReference type="ARBA" id="ARBA00023163"/>
    </source>
</evidence>
<dbReference type="Gene3D" id="6.10.250.690">
    <property type="match status" value="1"/>
</dbReference>
<dbReference type="InterPro" id="IPR011006">
    <property type="entry name" value="CheY-like_superfamily"/>
</dbReference>
<sequence>LEGLRTGADEYIVKPFNIGILKATIANLLVNRAILRRKYGNPDTIIGEGDEENNLINYSNNIDWKFITDVKKNIENKMDDPMFNVDVLCAMLNMSRTSFYNKIKALTDHAPADYVRIIRLNKAAQLLKEGNYNVTEIAEMTGFNDAKYFREVFKKHFNVSPSKYKESSSG</sequence>
<dbReference type="FunFam" id="1.10.10.60:FF:000284">
    <property type="entry name" value="Two-component system sensor histidine kinase/response regulator"/>
    <property type="match status" value="1"/>
</dbReference>
<dbReference type="EMBL" id="SNRY01002835">
    <property type="protein sequence ID" value="KAA6323305.1"/>
    <property type="molecule type" value="Genomic_DNA"/>
</dbReference>
<keyword evidence="2" id="KW-0238">DNA-binding</keyword>
<dbReference type="GO" id="GO:0000160">
    <property type="term" value="P:phosphorelay signal transduction system"/>
    <property type="evidence" value="ECO:0007669"/>
    <property type="project" value="InterPro"/>
</dbReference>
<dbReference type="SMART" id="SM00342">
    <property type="entry name" value="HTH_ARAC"/>
    <property type="match status" value="1"/>
</dbReference>
<dbReference type="AlphaFoldDB" id="A0A5J4QPU3"/>
<dbReference type="InterPro" id="IPR009057">
    <property type="entry name" value="Homeodomain-like_sf"/>
</dbReference>
<comment type="caution">
    <text evidence="6">The sequence shown here is derived from an EMBL/GenBank/DDBJ whole genome shotgun (WGS) entry which is preliminary data.</text>
</comment>
<dbReference type="InterPro" id="IPR001789">
    <property type="entry name" value="Sig_transdc_resp-reg_receiver"/>
</dbReference>
<dbReference type="GO" id="GO:0004673">
    <property type="term" value="F:protein histidine kinase activity"/>
    <property type="evidence" value="ECO:0007669"/>
    <property type="project" value="UniProtKB-EC"/>
</dbReference>
<evidence type="ECO:0000256" key="2">
    <source>
        <dbReference type="ARBA" id="ARBA00023125"/>
    </source>
</evidence>
<gene>
    <name evidence="6" type="ORF">EZS27_027240</name>
</gene>
<dbReference type="EC" id="2.7.13.3" evidence="6"/>
<dbReference type="PROSITE" id="PS01124">
    <property type="entry name" value="HTH_ARAC_FAMILY_2"/>
    <property type="match status" value="1"/>
</dbReference>
<dbReference type="GO" id="GO:0043565">
    <property type="term" value="F:sequence-specific DNA binding"/>
    <property type="evidence" value="ECO:0007669"/>
    <property type="project" value="InterPro"/>
</dbReference>
<protein>
    <submittedName>
        <fullName evidence="6">Sensor histidine kinase TodS</fullName>
        <ecNumber evidence="6">2.7.13.3</ecNumber>
    </submittedName>
</protein>
<dbReference type="InterPro" id="IPR018060">
    <property type="entry name" value="HTH_AraC"/>
</dbReference>
<dbReference type="Gene3D" id="1.10.10.60">
    <property type="entry name" value="Homeodomain-like"/>
    <property type="match status" value="2"/>
</dbReference>
<accession>A0A5J4QPU3</accession>
<organism evidence="6">
    <name type="scientific">termite gut metagenome</name>
    <dbReference type="NCBI Taxonomy" id="433724"/>
    <lineage>
        <taxon>unclassified sequences</taxon>
        <taxon>metagenomes</taxon>
        <taxon>organismal metagenomes</taxon>
    </lineage>
</organism>
<feature type="domain" description="HTH araC/xylS-type" evidence="4">
    <location>
        <begin position="68"/>
        <end position="167"/>
    </location>
</feature>
<dbReference type="SUPFAM" id="SSF46689">
    <property type="entry name" value="Homeodomain-like"/>
    <property type="match status" value="1"/>
</dbReference>
<name>A0A5J4QPU3_9ZZZZ</name>
<dbReference type="SUPFAM" id="SSF52172">
    <property type="entry name" value="CheY-like"/>
    <property type="match status" value="1"/>
</dbReference>
<proteinExistence type="predicted"/>
<dbReference type="InterPro" id="IPR020449">
    <property type="entry name" value="Tscrpt_reg_AraC-type_HTH"/>
</dbReference>
<feature type="non-terminal residue" evidence="6">
    <location>
        <position position="1"/>
    </location>
</feature>
<dbReference type="PANTHER" id="PTHR43280">
    <property type="entry name" value="ARAC-FAMILY TRANSCRIPTIONAL REGULATOR"/>
    <property type="match status" value="1"/>
</dbReference>
<evidence type="ECO:0000313" key="6">
    <source>
        <dbReference type="EMBL" id="KAA6323305.1"/>
    </source>
</evidence>
<dbReference type="PRINTS" id="PR00032">
    <property type="entry name" value="HTHARAC"/>
</dbReference>
<keyword evidence="6" id="KW-0418">Kinase</keyword>
<dbReference type="Pfam" id="PF12833">
    <property type="entry name" value="HTH_18"/>
    <property type="match status" value="1"/>
</dbReference>
<keyword evidence="1" id="KW-0805">Transcription regulation</keyword>